<feature type="domain" description="Acyltransferase 3" evidence="2">
    <location>
        <begin position="267"/>
        <end position="515"/>
    </location>
</feature>
<dbReference type="EMBL" id="UFQS01003542">
    <property type="protein sequence ID" value="SSX15747.1"/>
    <property type="molecule type" value="Genomic_DNA"/>
</dbReference>
<keyword evidence="1" id="KW-1133">Transmembrane helix</keyword>
<evidence type="ECO:0000256" key="1">
    <source>
        <dbReference type="SAM" id="Phobius"/>
    </source>
</evidence>
<evidence type="ECO:0000313" key="4">
    <source>
        <dbReference type="EMBL" id="SSX15747.1"/>
    </source>
</evidence>
<feature type="transmembrane region" description="Helical" evidence="1">
    <location>
        <begin position="16"/>
        <end position="37"/>
    </location>
</feature>
<dbReference type="Pfam" id="PF20146">
    <property type="entry name" value="NRF"/>
    <property type="match status" value="1"/>
</dbReference>
<feature type="transmembrane region" description="Helical" evidence="1">
    <location>
        <begin position="424"/>
        <end position="445"/>
    </location>
</feature>
<feature type="transmembrane region" description="Helical" evidence="1">
    <location>
        <begin position="43"/>
        <end position="65"/>
    </location>
</feature>
<dbReference type="GO" id="GO:0016747">
    <property type="term" value="F:acyltransferase activity, transferring groups other than amino-acyl groups"/>
    <property type="evidence" value="ECO:0007669"/>
    <property type="project" value="InterPro"/>
</dbReference>
<feature type="transmembrane region" description="Helical" evidence="1">
    <location>
        <begin position="271"/>
        <end position="291"/>
    </location>
</feature>
<reference evidence="5" key="2">
    <citation type="submission" date="2018-07" db="EMBL/GenBank/DDBJ databases">
        <authorList>
            <person name="Quirk P.G."/>
            <person name="Krulwich T.A."/>
        </authorList>
    </citation>
    <scope>NUCLEOTIDE SEQUENCE</scope>
</reference>
<reference evidence="4" key="1">
    <citation type="submission" date="2018-04" db="EMBL/GenBank/DDBJ databases">
        <authorList>
            <person name="Go L.Y."/>
            <person name="Mitchell J.A."/>
        </authorList>
    </citation>
    <scope>NUCLEOTIDE SEQUENCE</scope>
    <source>
        <tissue evidence="4">Whole organism</tissue>
    </source>
</reference>
<feature type="transmembrane region" description="Helical" evidence="1">
    <location>
        <begin position="492"/>
        <end position="514"/>
    </location>
</feature>
<evidence type="ECO:0000259" key="3">
    <source>
        <dbReference type="Pfam" id="PF20146"/>
    </source>
</evidence>
<feature type="domain" description="Nose resistant-to-fluoxetine protein N-terminal" evidence="3">
    <location>
        <begin position="71"/>
        <end position="175"/>
    </location>
</feature>
<dbReference type="OMA" id="VWANITR"/>
<feature type="transmembrane region" description="Helical" evidence="1">
    <location>
        <begin position="363"/>
        <end position="384"/>
    </location>
</feature>
<proteinExistence type="predicted"/>
<sequence length="523" mass="60989">MGYVIAKKQNKIEKSCWNLIWYCVYFVSIFTFLIPMYRTAPLWLAITILSLGKWIFPACASWWFLSPSFGYKTLEASAIIPTEFLYGNHFWLGSKDECGLINNPKTVRLSESHYIETNKHLLTKPTDLEFSYKVVWANITRSPFEADNRYFRNMEILHLGLCLPITCAKHDLQIISTEYLSNNKTIPKRVFDMDVNNIEVNELILSADYVYKKTLITFGTILLLTLIIIMLSLTPLKNTSGLKTVLNAFHPKQNFDTIFIWKPTKFPEINGLKFFGAIMILLFHVQFFGLYKLTSRFNGFVYAETLENQFITTGGHFIEAFFCASGFLLTYNLLKNQKQAETLAKASFLDTFKFLSLSLFKRLVRIVPLYVVMMLLTELASTYYTETAVIKLWDEDGFNCRNYWWRNLLFISNFYPHYDMCMNWTWTISCEMQFYIYAILLYVFYCKNERGAKIFFATTCGFITIISTYFLIKHDFKLTFDAMSKEGQLDDLYQHPLSRVPAYLVGIGMAYFLVKFGSNISKV</sequence>
<dbReference type="InterPro" id="IPR052728">
    <property type="entry name" value="O2_lipid_transport_reg"/>
</dbReference>
<protein>
    <submittedName>
        <fullName evidence="5">CSON009092 protein</fullName>
    </submittedName>
</protein>
<gene>
    <name evidence="5" type="primary">CSON009092</name>
</gene>
<feature type="transmembrane region" description="Helical" evidence="1">
    <location>
        <begin position="215"/>
        <end position="233"/>
    </location>
</feature>
<accession>A0A336N0S6</accession>
<dbReference type="EMBL" id="UFQT01003542">
    <property type="protein sequence ID" value="SSX35099.1"/>
    <property type="molecule type" value="Genomic_DNA"/>
</dbReference>
<keyword evidence="1" id="KW-0812">Transmembrane</keyword>
<name>A0A336N0S6_CULSO</name>
<dbReference type="AlphaFoldDB" id="A0A336N0S6"/>
<dbReference type="InterPro" id="IPR002656">
    <property type="entry name" value="Acyl_transf_3_dom"/>
</dbReference>
<organism evidence="5">
    <name type="scientific">Culicoides sonorensis</name>
    <name type="common">Biting midge</name>
    <dbReference type="NCBI Taxonomy" id="179676"/>
    <lineage>
        <taxon>Eukaryota</taxon>
        <taxon>Metazoa</taxon>
        <taxon>Ecdysozoa</taxon>
        <taxon>Arthropoda</taxon>
        <taxon>Hexapoda</taxon>
        <taxon>Insecta</taxon>
        <taxon>Pterygota</taxon>
        <taxon>Neoptera</taxon>
        <taxon>Endopterygota</taxon>
        <taxon>Diptera</taxon>
        <taxon>Nematocera</taxon>
        <taxon>Chironomoidea</taxon>
        <taxon>Ceratopogonidae</taxon>
        <taxon>Ceratopogoninae</taxon>
        <taxon>Culicoides</taxon>
        <taxon>Monoculicoides</taxon>
    </lineage>
</organism>
<feature type="transmembrane region" description="Helical" evidence="1">
    <location>
        <begin position="454"/>
        <end position="472"/>
    </location>
</feature>
<evidence type="ECO:0000259" key="2">
    <source>
        <dbReference type="Pfam" id="PF01757"/>
    </source>
</evidence>
<dbReference type="PANTHER" id="PTHR11161">
    <property type="entry name" value="O-ACYLTRANSFERASE"/>
    <property type="match status" value="1"/>
</dbReference>
<dbReference type="VEuPathDB" id="VectorBase:CSON009092"/>
<keyword evidence="1" id="KW-0472">Membrane</keyword>
<dbReference type="Pfam" id="PF01757">
    <property type="entry name" value="Acyl_transf_3"/>
    <property type="match status" value="1"/>
</dbReference>
<evidence type="ECO:0000313" key="5">
    <source>
        <dbReference type="EMBL" id="SSX35099.1"/>
    </source>
</evidence>
<dbReference type="InterPro" id="IPR006621">
    <property type="entry name" value="Nose-resist-to-fluoxetine_N"/>
</dbReference>
<dbReference type="PANTHER" id="PTHR11161:SF15">
    <property type="entry name" value="GH19286P-RELATED"/>
    <property type="match status" value="1"/>
</dbReference>